<protein>
    <submittedName>
        <fullName evidence="1">Oidioi.mRNA.OKI2018_I69.PAR.g8874.t1.cds</fullName>
    </submittedName>
</protein>
<dbReference type="Proteomes" id="UP001158576">
    <property type="component" value="Chromosome PAR"/>
</dbReference>
<organism evidence="1 2">
    <name type="scientific">Oikopleura dioica</name>
    <name type="common">Tunicate</name>
    <dbReference type="NCBI Taxonomy" id="34765"/>
    <lineage>
        <taxon>Eukaryota</taxon>
        <taxon>Metazoa</taxon>
        <taxon>Chordata</taxon>
        <taxon>Tunicata</taxon>
        <taxon>Appendicularia</taxon>
        <taxon>Copelata</taxon>
        <taxon>Oikopleuridae</taxon>
        <taxon>Oikopleura</taxon>
    </lineage>
</organism>
<reference evidence="1 2" key="1">
    <citation type="submission" date="2021-04" db="EMBL/GenBank/DDBJ databases">
        <authorList>
            <person name="Bliznina A."/>
        </authorList>
    </citation>
    <scope>NUCLEOTIDE SEQUENCE [LARGE SCALE GENOMIC DNA]</scope>
</reference>
<name>A0ABN7RHZ5_OIKDI</name>
<gene>
    <name evidence="1" type="ORF">OKIOD_LOCUS432</name>
</gene>
<dbReference type="EMBL" id="OU015568">
    <property type="protein sequence ID" value="CAG5078025.1"/>
    <property type="molecule type" value="Genomic_DNA"/>
</dbReference>
<evidence type="ECO:0000313" key="2">
    <source>
        <dbReference type="Proteomes" id="UP001158576"/>
    </source>
</evidence>
<keyword evidence="2" id="KW-1185">Reference proteome</keyword>
<evidence type="ECO:0000313" key="1">
    <source>
        <dbReference type="EMBL" id="CAG5078025.1"/>
    </source>
</evidence>
<proteinExistence type="predicted"/>
<sequence length="78" mass="9227">MRFRELLLLCSYITSSPLLSEEQPDLTNLPAEDQSTKSNKDKLKEELKKWDADMIFSNALESFMRSREFNEAFFAFFH</sequence>
<accession>A0ABN7RHZ5</accession>